<dbReference type="RefSeq" id="WP_154263628.1">
    <property type="nucleotide sequence ID" value="NZ_CP040438.1"/>
</dbReference>
<evidence type="ECO:0000313" key="1">
    <source>
        <dbReference type="EMBL" id="MBH1651120.1"/>
    </source>
</evidence>
<reference evidence="1" key="1">
    <citation type="submission" date="2020-11" db="EMBL/GenBank/DDBJ databases">
        <title>Enhanced detection system for hospital associated transmission using whole genome sequencing surveillance.</title>
        <authorList>
            <person name="Harrison L.H."/>
            <person name="Van Tyne D."/>
            <person name="Marsh J.W."/>
            <person name="Griffith M.P."/>
            <person name="Snyder D.J."/>
            <person name="Cooper V.S."/>
            <person name="Mustapha M."/>
        </authorList>
    </citation>
    <scope>NUCLEOTIDE SEQUENCE</scope>
    <source>
        <strain evidence="1">STEN00091</strain>
    </source>
</reference>
<sequence length="133" mass="14254">MSANRYPYLFATLGDAARQLPDDIARPLETTLAATPAANSITLLACLQRIREVDAADGQPLQRKGRAPGQCTALARINRANAGLTVLLELLHASERVRVDGDEAQQVGNDVREGLLLACRGLSEYVDTQVDAA</sequence>
<proteinExistence type="predicted"/>
<dbReference type="AlphaFoldDB" id="A0A6B8J4D3"/>
<organism evidence="1 2">
    <name type="scientific">Stenotrophomonas maltophilia</name>
    <name type="common">Pseudomonas maltophilia</name>
    <name type="synonym">Xanthomonas maltophilia</name>
    <dbReference type="NCBI Taxonomy" id="40324"/>
    <lineage>
        <taxon>Bacteria</taxon>
        <taxon>Pseudomonadati</taxon>
        <taxon>Pseudomonadota</taxon>
        <taxon>Gammaproteobacteria</taxon>
        <taxon>Lysobacterales</taxon>
        <taxon>Lysobacteraceae</taxon>
        <taxon>Stenotrophomonas</taxon>
        <taxon>Stenotrophomonas maltophilia group</taxon>
    </lineage>
</organism>
<comment type="caution">
    <text evidence="1">The sequence shown here is derived from an EMBL/GenBank/DDBJ whole genome shotgun (WGS) entry which is preliminary data.</text>
</comment>
<evidence type="ECO:0000313" key="2">
    <source>
        <dbReference type="Proteomes" id="UP000625930"/>
    </source>
</evidence>
<protein>
    <submittedName>
        <fullName evidence="1">Uncharacterized protein</fullName>
    </submittedName>
</protein>
<gene>
    <name evidence="1" type="ORF">I5U67_02905</name>
</gene>
<dbReference type="EMBL" id="JADUNP010000003">
    <property type="protein sequence ID" value="MBH1651120.1"/>
    <property type="molecule type" value="Genomic_DNA"/>
</dbReference>
<dbReference type="Proteomes" id="UP000625930">
    <property type="component" value="Unassembled WGS sequence"/>
</dbReference>
<name>A0A6B8J4D3_STEMA</name>
<accession>A0A6B8J4D3</accession>